<accession>A0AAD9PQH7</accession>
<reference evidence="2" key="2">
    <citation type="journal article" date="2023" name="Science">
        <title>Genomic signatures of disease resistance in endangered staghorn corals.</title>
        <authorList>
            <person name="Vollmer S.V."/>
            <person name="Selwyn J.D."/>
            <person name="Despard B.A."/>
            <person name="Roesel C.L."/>
        </authorList>
    </citation>
    <scope>NUCLEOTIDE SEQUENCE</scope>
    <source>
        <strain evidence="2">K2</strain>
    </source>
</reference>
<protein>
    <submittedName>
        <fullName evidence="2">Uncharacterized protein</fullName>
    </submittedName>
</protein>
<feature type="compositionally biased region" description="Basic and acidic residues" evidence="1">
    <location>
        <begin position="26"/>
        <end position="57"/>
    </location>
</feature>
<dbReference type="AlphaFoldDB" id="A0AAD9PQH7"/>
<evidence type="ECO:0000313" key="2">
    <source>
        <dbReference type="EMBL" id="KAK2547178.1"/>
    </source>
</evidence>
<name>A0AAD9PQH7_ACRCE</name>
<feature type="region of interest" description="Disordered" evidence="1">
    <location>
        <begin position="26"/>
        <end position="77"/>
    </location>
</feature>
<evidence type="ECO:0000256" key="1">
    <source>
        <dbReference type="SAM" id="MobiDB-lite"/>
    </source>
</evidence>
<sequence length="254" mass="29255">MQEKKITKLQAVELILLLFVDKDERESAKERKAFPGTEKEPSENFSNEEQKDDNKEETQEDSAPSAEDYTSQSDDDTEGNEPKFIMFFSMLLSLYTMVWIKCKKSQLRPTTKQMGTMVILSQHCNVCGDKAFSWRSQPLIFGKYLAGNVPMEWTTTHGMLLCREILAEEFHKIKNGSNERGRIWAQNLHSVAAVKFKLNQREVRERVDLLIGRFRQQSKEEVKASAVSPAQKELDALLEEISERQKLAQSTRES</sequence>
<dbReference type="EMBL" id="JARQWQ010000207">
    <property type="protein sequence ID" value="KAK2547178.1"/>
    <property type="molecule type" value="Genomic_DNA"/>
</dbReference>
<proteinExistence type="predicted"/>
<gene>
    <name evidence="2" type="ORF">P5673_033004</name>
</gene>
<organism evidence="2 3">
    <name type="scientific">Acropora cervicornis</name>
    <name type="common">Staghorn coral</name>
    <dbReference type="NCBI Taxonomy" id="6130"/>
    <lineage>
        <taxon>Eukaryota</taxon>
        <taxon>Metazoa</taxon>
        <taxon>Cnidaria</taxon>
        <taxon>Anthozoa</taxon>
        <taxon>Hexacorallia</taxon>
        <taxon>Scleractinia</taxon>
        <taxon>Astrocoeniina</taxon>
        <taxon>Acroporidae</taxon>
        <taxon>Acropora</taxon>
    </lineage>
</organism>
<keyword evidence="3" id="KW-1185">Reference proteome</keyword>
<dbReference type="Proteomes" id="UP001249851">
    <property type="component" value="Unassembled WGS sequence"/>
</dbReference>
<evidence type="ECO:0000313" key="3">
    <source>
        <dbReference type="Proteomes" id="UP001249851"/>
    </source>
</evidence>
<reference evidence="2" key="1">
    <citation type="journal article" date="2023" name="G3 (Bethesda)">
        <title>Whole genome assembly and annotation of the endangered Caribbean coral Acropora cervicornis.</title>
        <authorList>
            <person name="Selwyn J.D."/>
            <person name="Vollmer S.V."/>
        </authorList>
    </citation>
    <scope>NUCLEOTIDE SEQUENCE</scope>
    <source>
        <strain evidence="2">K2</strain>
    </source>
</reference>
<comment type="caution">
    <text evidence="2">The sequence shown here is derived from an EMBL/GenBank/DDBJ whole genome shotgun (WGS) entry which is preliminary data.</text>
</comment>